<dbReference type="Gene3D" id="3.30.465.10">
    <property type="match status" value="1"/>
</dbReference>
<evidence type="ECO:0000256" key="2">
    <source>
        <dbReference type="ARBA" id="ARBA00022827"/>
    </source>
</evidence>
<dbReference type="EMBL" id="JAEKNQ010000040">
    <property type="protein sequence ID" value="MBJ7603752.1"/>
    <property type="molecule type" value="Genomic_DNA"/>
</dbReference>
<evidence type="ECO:0000259" key="4">
    <source>
        <dbReference type="PROSITE" id="PS51387"/>
    </source>
</evidence>
<protein>
    <submittedName>
        <fullName evidence="5">Xanthine dehydrogenase family protein subunit M</fullName>
    </submittedName>
</protein>
<sequence length="289" mass="30688">MYPAKFEYFAPRTLAEALSLLEKYGDEGKVLAGGQSLIPLMKLRFAAPRALIDLNRIEGLDQLVEEAGALRIGALVRTKACELSQLLHDRFRALGDAAPQISDPIVRNRGTVVGSLVHADPQGDWGSVMLAVGARVEARGSGGTRTVTIEQFFQGPFASALQPDEIVTSVVVPDPGPRASGTYLKLERKVGDFATVGVAVHLSLDNGRVRRAGIALTAVAPTNVKATKAEEALAGAELNDSSIRNAAELAAQAAEPRSDLRGSADYKRHIVQVFTERGLRTAAEAARAA</sequence>
<dbReference type="InterPro" id="IPR016166">
    <property type="entry name" value="FAD-bd_PCMH"/>
</dbReference>
<evidence type="ECO:0000256" key="3">
    <source>
        <dbReference type="ARBA" id="ARBA00023002"/>
    </source>
</evidence>
<gene>
    <name evidence="5" type="ORF">JF888_11255</name>
</gene>
<dbReference type="Gene3D" id="3.30.43.10">
    <property type="entry name" value="Uridine Diphospho-n-acetylenolpyruvylglucosamine Reductase, domain 2"/>
    <property type="match status" value="1"/>
</dbReference>
<name>A0A934KHR2_9BACT</name>
<dbReference type="Gene3D" id="3.30.390.50">
    <property type="entry name" value="CO dehydrogenase flavoprotein, C-terminal domain"/>
    <property type="match status" value="1"/>
</dbReference>
<keyword evidence="3" id="KW-0560">Oxidoreductase</keyword>
<dbReference type="GO" id="GO:0071949">
    <property type="term" value="F:FAD binding"/>
    <property type="evidence" value="ECO:0007669"/>
    <property type="project" value="InterPro"/>
</dbReference>
<evidence type="ECO:0000256" key="1">
    <source>
        <dbReference type="ARBA" id="ARBA00022630"/>
    </source>
</evidence>
<dbReference type="InterPro" id="IPR016169">
    <property type="entry name" value="FAD-bd_PCMH_sub2"/>
</dbReference>
<dbReference type="SUPFAM" id="SSF56176">
    <property type="entry name" value="FAD-binding/transporter-associated domain-like"/>
    <property type="match status" value="1"/>
</dbReference>
<dbReference type="PANTHER" id="PTHR42659">
    <property type="entry name" value="XANTHINE DEHYDROGENASE SUBUNIT C-RELATED"/>
    <property type="match status" value="1"/>
</dbReference>
<dbReference type="SUPFAM" id="SSF55447">
    <property type="entry name" value="CO dehydrogenase flavoprotein C-terminal domain-like"/>
    <property type="match status" value="1"/>
</dbReference>
<dbReference type="InterPro" id="IPR016167">
    <property type="entry name" value="FAD-bd_PCMH_sub1"/>
</dbReference>
<dbReference type="GO" id="GO:0016491">
    <property type="term" value="F:oxidoreductase activity"/>
    <property type="evidence" value="ECO:0007669"/>
    <property type="project" value="UniProtKB-KW"/>
</dbReference>
<evidence type="ECO:0000313" key="6">
    <source>
        <dbReference type="Proteomes" id="UP000620075"/>
    </source>
</evidence>
<dbReference type="SMART" id="SM01092">
    <property type="entry name" value="CO_deh_flav_C"/>
    <property type="match status" value="1"/>
</dbReference>
<keyword evidence="1" id="KW-0285">Flavoprotein</keyword>
<dbReference type="PROSITE" id="PS51387">
    <property type="entry name" value="FAD_PCMH"/>
    <property type="match status" value="1"/>
</dbReference>
<dbReference type="InterPro" id="IPR036683">
    <property type="entry name" value="CO_DH_flav_C_dom_sf"/>
</dbReference>
<dbReference type="Proteomes" id="UP000620075">
    <property type="component" value="Unassembled WGS sequence"/>
</dbReference>
<dbReference type="AlphaFoldDB" id="A0A934KHR2"/>
<dbReference type="RefSeq" id="WP_338180276.1">
    <property type="nucleotide sequence ID" value="NZ_JAEKNQ010000040.1"/>
</dbReference>
<dbReference type="Pfam" id="PF03450">
    <property type="entry name" value="CO_deh_flav_C"/>
    <property type="match status" value="1"/>
</dbReference>
<dbReference type="PANTHER" id="PTHR42659:SF2">
    <property type="entry name" value="XANTHINE DEHYDROGENASE SUBUNIT C-RELATED"/>
    <property type="match status" value="1"/>
</dbReference>
<proteinExistence type="predicted"/>
<feature type="domain" description="FAD-binding PCMH-type" evidence="4">
    <location>
        <begin position="1"/>
        <end position="177"/>
    </location>
</feature>
<comment type="caution">
    <text evidence="5">The sequence shown here is derived from an EMBL/GenBank/DDBJ whole genome shotgun (WGS) entry which is preliminary data.</text>
</comment>
<accession>A0A934KHR2</accession>
<dbReference type="InterPro" id="IPR036318">
    <property type="entry name" value="FAD-bd_PCMH-like_sf"/>
</dbReference>
<dbReference type="InterPro" id="IPR051312">
    <property type="entry name" value="Diverse_Substr_Oxidored"/>
</dbReference>
<evidence type="ECO:0000313" key="5">
    <source>
        <dbReference type="EMBL" id="MBJ7603752.1"/>
    </source>
</evidence>
<keyword evidence="2" id="KW-0274">FAD</keyword>
<dbReference type="InterPro" id="IPR005107">
    <property type="entry name" value="CO_DH_flav_C"/>
</dbReference>
<dbReference type="InterPro" id="IPR002346">
    <property type="entry name" value="Mopterin_DH_FAD-bd"/>
</dbReference>
<organism evidence="5 6">
    <name type="scientific">Candidatus Dormiibacter inghamiae</name>
    <dbReference type="NCBI Taxonomy" id="3127013"/>
    <lineage>
        <taxon>Bacteria</taxon>
        <taxon>Bacillati</taxon>
        <taxon>Candidatus Dormiibacterota</taxon>
        <taxon>Candidatus Dormibacteria</taxon>
        <taxon>Candidatus Dormibacterales</taxon>
        <taxon>Candidatus Dormibacteraceae</taxon>
        <taxon>Candidatus Dormiibacter</taxon>
    </lineage>
</organism>
<reference evidence="5 6" key="1">
    <citation type="submission" date="2020-10" db="EMBL/GenBank/DDBJ databases">
        <title>Ca. Dormibacterota MAGs.</title>
        <authorList>
            <person name="Montgomery K."/>
        </authorList>
    </citation>
    <scope>NUCLEOTIDE SEQUENCE [LARGE SCALE GENOMIC DNA]</scope>
    <source>
        <strain evidence="5">SC8811_S16_3</strain>
    </source>
</reference>
<dbReference type="Pfam" id="PF00941">
    <property type="entry name" value="FAD_binding_5"/>
    <property type="match status" value="1"/>
</dbReference>